<gene>
    <name evidence="2" type="ORF">OJF2_20710</name>
</gene>
<keyword evidence="3" id="KW-1185">Reference proteome</keyword>
<feature type="region of interest" description="Disordered" evidence="1">
    <location>
        <begin position="245"/>
        <end position="271"/>
    </location>
</feature>
<dbReference type="AlphaFoldDB" id="A0A5B9W006"/>
<evidence type="ECO:0000313" key="3">
    <source>
        <dbReference type="Proteomes" id="UP000324233"/>
    </source>
</evidence>
<dbReference type="EMBL" id="CP042997">
    <property type="protein sequence ID" value="QEH33569.1"/>
    <property type="molecule type" value="Genomic_DNA"/>
</dbReference>
<reference evidence="2 3" key="1">
    <citation type="submission" date="2019-08" db="EMBL/GenBank/DDBJ databases">
        <title>Deep-cultivation of Planctomycetes and their phenomic and genomic characterization uncovers novel biology.</title>
        <authorList>
            <person name="Wiegand S."/>
            <person name="Jogler M."/>
            <person name="Boedeker C."/>
            <person name="Pinto D."/>
            <person name="Vollmers J."/>
            <person name="Rivas-Marin E."/>
            <person name="Kohn T."/>
            <person name="Peeters S.H."/>
            <person name="Heuer A."/>
            <person name="Rast P."/>
            <person name="Oberbeckmann S."/>
            <person name="Bunk B."/>
            <person name="Jeske O."/>
            <person name="Meyerdierks A."/>
            <person name="Storesund J.E."/>
            <person name="Kallscheuer N."/>
            <person name="Luecker S."/>
            <person name="Lage O.M."/>
            <person name="Pohl T."/>
            <person name="Merkel B.J."/>
            <person name="Hornburger P."/>
            <person name="Mueller R.-W."/>
            <person name="Bruemmer F."/>
            <person name="Labrenz M."/>
            <person name="Spormann A.M."/>
            <person name="Op den Camp H."/>
            <person name="Overmann J."/>
            <person name="Amann R."/>
            <person name="Jetten M.S.M."/>
            <person name="Mascher T."/>
            <person name="Medema M.H."/>
            <person name="Devos D.P."/>
            <person name="Kaster A.-K."/>
            <person name="Ovreas L."/>
            <person name="Rohde M."/>
            <person name="Galperin M.Y."/>
            <person name="Jogler C."/>
        </authorList>
    </citation>
    <scope>NUCLEOTIDE SEQUENCE [LARGE SCALE GENOMIC DNA]</scope>
    <source>
        <strain evidence="2 3">OJF2</strain>
    </source>
</reference>
<organism evidence="2 3">
    <name type="scientific">Aquisphaera giovannonii</name>
    <dbReference type="NCBI Taxonomy" id="406548"/>
    <lineage>
        <taxon>Bacteria</taxon>
        <taxon>Pseudomonadati</taxon>
        <taxon>Planctomycetota</taxon>
        <taxon>Planctomycetia</taxon>
        <taxon>Isosphaerales</taxon>
        <taxon>Isosphaeraceae</taxon>
        <taxon>Aquisphaera</taxon>
    </lineage>
</organism>
<evidence type="ECO:0000313" key="2">
    <source>
        <dbReference type="EMBL" id="QEH33569.1"/>
    </source>
</evidence>
<sequence>MRLGLAMLTTAILAGMAPTAECGIGRHIDPAQVLPMDQLQAQHREIVSEVIRDHTFHRQGEAESFPCSSGLYLSLVNEPLLTLALWKDLADSPVQARKLSADRYQGDDGAGTTATWDFLIRTPRLHVLLAYLNYAGPKSNTRIDARVVLVLRSGYYREVNKEPYIQHSVEIFVKVDSKGWKTLARTARPLVERILSDQVDEAGKFISLMSRLVVTYPNWAVQVAANQPAIDEPIRGRFREIVAQDRRPNASPGRPMVMANSSSPDADTRRR</sequence>
<name>A0A5B9W006_9BACT</name>
<dbReference type="Proteomes" id="UP000324233">
    <property type="component" value="Chromosome"/>
</dbReference>
<dbReference type="KEGG" id="agv:OJF2_20710"/>
<accession>A0A5B9W006</accession>
<proteinExistence type="predicted"/>
<protein>
    <submittedName>
        <fullName evidence="2">Uncharacterized protein</fullName>
    </submittedName>
</protein>
<evidence type="ECO:0000256" key="1">
    <source>
        <dbReference type="SAM" id="MobiDB-lite"/>
    </source>
</evidence>